<gene>
    <name evidence="5" type="ORF">LH29_08015</name>
</gene>
<accession>A0A0D8JHJ7</accession>
<feature type="domain" description="Sulfatase N-terminal" evidence="4">
    <location>
        <begin position="24"/>
        <end position="366"/>
    </location>
</feature>
<sequence>MQKIVATFILAFCAINFIFAQQRPNIIVIFTDDLGYADIGANGMVPDIKTPNIDKLAENGVRMTSGYVTAPQCAPSRAGLLTGRYQQRFGSDDNGVQPVPLDETLIAEHMSNAGYVTGMTGKWHLQPLYVQTNWVRENVPGIPDKERYSPKDVPLDLTMKYYPHVRGFQEYYYGTMYNIWANYDLCGNSIEPQWINADGYRLDNQTNAATTFIDRNHENPFFFYLGYYAPHVPLEATEKYLSRFPGKMPERRRYCLAMMSAVDDGVGKIINKLKEHGVYENTLIFFMSDNGAPLKIYKEDIPLTHKGGAWDGSLNKPFVGEKGMISEGGIRVPYIVSWPAVLPKGEVYDKPVISLDMAATAIELAGKKRPGELDGVNLIPFLTGEKLEEPHDKLYWRFWDQSAIRMGRWKFLKAGSREFLFDLRSEKQEHENLILKHPERAEQMKKELVKWGNELKNPGIPDGDIKREKNWYDYYFAE</sequence>
<dbReference type="Gene3D" id="3.30.1120.10">
    <property type="match status" value="1"/>
</dbReference>
<dbReference type="EMBL" id="JRHC01000001">
    <property type="protein sequence ID" value="KJF45313.1"/>
    <property type="molecule type" value="Genomic_DNA"/>
</dbReference>
<feature type="signal peptide" evidence="3">
    <location>
        <begin position="1"/>
        <end position="20"/>
    </location>
</feature>
<dbReference type="PATRIC" id="fig|1544798.3.peg.1606"/>
<proteinExistence type="inferred from homology"/>
<reference evidence="5 6" key="1">
    <citation type="submission" date="2014-09" db="EMBL/GenBank/DDBJ databases">
        <title>Draft Genome Sequence of Draconibacterium sp. JN14CK-3.</title>
        <authorList>
            <person name="Dong C."/>
            <person name="Lai Q."/>
            <person name="Shao Z."/>
        </authorList>
    </citation>
    <scope>NUCLEOTIDE SEQUENCE [LARGE SCALE GENOMIC DNA]</scope>
    <source>
        <strain evidence="5 6">JN14CK-3</strain>
    </source>
</reference>
<dbReference type="PANTHER" id="PTHR42693">
    <property type="entry name" value="ARYLSULFATASE FAMILY MEMBER"/>
    <property type="match status" value="1"/>
</dbReference>
<name>A0A0D8JHJ7_9BACT</name>
<evidence type="ECO:0000256" key="2">
    <source>
        <dbReference type="ARBA" id="ARBA00022801"/>
    </source>
</evidence>
<feature type="chain" id="PRO_5002331594" evidence="3">
    <location>
        <begin position="21"/>
        <end position="478"/>
    </location>
</feature>
<dbReference type="Pfam" id="PF00884">
    <property type="entry name" value="Sulfatase"/>
    <property type="match status" value="1"/>
</dbReference>
<evidence type="ECO:0000259" key="4">
    <source>
        <dbReference type="Pfam" id="PF00884"/>
    </source>
</evidence>
<keyword evidence="2" id="KW-0378">Hydrolase</keyword>
<dbReference type="Gene3D" id="3.40.720.10">
    <property type="entry name" value="Alkaline Phosphatase, subunit A"/>
    <property type="match status" value="1"/>
</dbReference>
<dbReference type="InterPro" id="IPR017850">
    <property type="entry name" value="Alkaline_phosphatase_core_sf"/>
</dbReference>
<evidence type="ECO:0000256" key="1">
    <source>
        <dbReference type="ARBA" id="ARBA00008779"/>
    </source>
</evidence>
<protein>
    <submittedName>
        <fullName evidence="5">Iduronate sulfatase</fullName>
    </submittedName>
</protein>
<dbReference type="RefSeq" id="WP_045027395.1">
    <property type="nucleotide sequence ID" value="NZ_JRHC01000001.1"/>
</dbReference>
<keyword evidence="3" id="KW-0732">Signal</keyword>
<dbReference type="PANTHER" id="PTHR42693:SF53">
    <property type="entry name" value="ENDO-4-O-SULFATASE"/>
    <property type="match status" value="1"/>
</dbReference>
<dbReference type="InterPro" id="IPR000917">
    <property type="entry name" value="Sulfatase_N"/>
</dbReference>
<comment type="similarity">
    <text evidence="1">Belongs to the sulfatase family.</text>
</comment>
<evidence type="ECO:0000256" key="3">
    <source>
        <dbReference type="SAM" id="SignalP"/>
    </source>
</evidence>
<dbReference type="OrthoDB" id="9765065at2"/>
<evidence type="ECO:0000313" key="5">
    <source>
        <dbReference type="EMBL" id="KJF45313.1"/>
    </source>
</evidence>
<dbReference type="Proteomes" id="UP000032544">
    <property type="component" value="Unassembled WGS sequence"/>
</dbReference>
<dbReference type="SUPFAM" id="SSF53649">
    <property type="entry name" value="Alkaline phosphatase-like"/>
    <property type="match status" value="1"/>
</dbReference>
<dbReference type="AlphaFoldDB" id="A0A0D8JHJ7"/>
<organism evidence="5 6">
    <name type="scientific">Draconibacterium sediminis</name>
    <dbReference type="NCBI Taxonomy" id="1544798"/>
    <lineage>
        <taxon>Bacteria</taxon>
        <taxon>Pseudomonadati</taxon>
        <taxon>Bacteroidota</taxon>
        <taxon>Bacteroidia</taxon>
        <taxon>Marinilabiliales</taxon>
        <taxon>Prolixibacteraceae</taxon>
        <taxon>Draconibacterium</taxon>
    </lineage>
</organism>
<keyword evidence="6" id="KW-1185">Reference proteome</keyword>
<dbReference type="GO" id="GO:0004065">
    <property type="term" value="F:arylsulfatase activity"/>
    <property type="evidence" value="ECO:0007669"/>
    <property type="project" value="TreeGrafter"/>
</dbReference>
<evidence type="ECO:0000313" key="6">
    <source>
        <dbReference type="Proteomes" id="UP000032544"/>
    </source>
</evidence>
<comment type="caution">
    <text evidence="5">The sequence shown here is derived from an EMBL/GenBank/DDBJ whole genome shotgun (WGS) entry which is preliminary data.</text>
</comment>
<dbReference type="InterPro" id="IPR050738">
    <property type="entry name" value="Sulfatase"/>
</dbReference>